<dbReference type="EMBL" id="CAJOBR010002283">
    <property type="protein sequence ID" value="CAF4670474.1"/>
    <property type="molecule type" value="Genomic_DNA"/>
</dbReference>
<dbReference type="Proteomes" id="UP000663869">
    <property type="component" value="Unassembled WGS sequence"/>
</dbReference>
<dbReference type="InterPro" id="IPR000157">
    <property type="entry name" value="TIR_dom"/>
</dbReference>
<feature type="domain" description="TIR" evidence="2">
    <location>
        <begin position="151"/>
        <end position="273"/>
    </location>
</feature>
<evidence type="ECO:0000256" key="1">
    <source>
        <dbReference type="SAM" id="MobiDB-lite"/>
    </source>
</evidence>
<evidence type="ECO:0000313" key="7">
    <source>
        <dbReference type="EMBL" id="CAF4377521.1"/>
    </source>
</evidence>
<protein>
    <recommendedName>
        <fullName evidence="2">TIR domain-containing protein</fullName>
    </recommendedName>
</protein>
<dbReference type="EMBL" id="CAJNYT010000557">
    <property type="protein sequence ID" value="CAF3356315.1"/>
    <property type="molecule type" value="Genomic_DNA"/>
</dbReference>
<dbReference type="GO" id="GO:0007165">
    <property type="term" value="P:signal transduction"/>
    <property type="evidence" value="ECO:0007669"/>
    <property type="project" value="InterPro"/>
</dbReference>
<dbReference type="AlphaFoldDB" id="A0A821GIB6"/>
<dbReference type="Proteomes" id="UP000663872">
    <property type="component" value="Unassembled WGS sequence"/>
</dbReference>
<dbReference type="EMBL" id="CAJNYU010002707">
    <property type="protein sequence ID" value="CAF3592558.1"/>
    <property type="molecule type" value="Genomic_DNA"/>
</dbReference>
<proteinExistence type="predicted"/>
<dbReference type="SUPFAM" id="SSF52200">
    <property type="entry name" value="Toll/Interleukin receptor TIR domain"/>
    <property type="match status" value="1"/>
</dbReference>
<sequence>MTASDNTQELKNSENLGLLTANVLEAEFLTDENDSNEATESSLETFSEAINRGNLEILEAAFVSEILINESATSPQSSPIEAPSQVAGALASVERDLSNVCNHATNFAENANGEHLSTGVQPSTSTSQPQSQLSITTDGTGSAAFKRKKHIMISYNRESSYDICRRICDELRRRGFEVWIDEDNLHESILLQALANAVENSYVVLLCFNSAYAASEYCRKEACYAIEKRIPYIPCRMEAGFDPTGWLGITITDHVYCDFSSPNDFNKALEKLIRQIKNFEAQLQSDSGSNNSILSSVETPSSVSSTLVENQNFQVALQTIVREFKRRVDQTYNDSEPITDAEVPELVRFVREQILHNNPSSSTIDNSSSQEQRINDQLTLRELLHHPRNQTELLKKIVEILSTMTEPRTIIKLSLAFMFIWTIRGYFKHR</sequence>
<evidence type="ECO:0000313" key="10">
    <source>
        <dbReference type="Proteomes" id="UP000663848"/>
    </source>
</evidence>
<reference evidence="9" key="1">
    <citation type="submission" date="2021-02" db="EMBL/GenBank/DDBJ databases">
        <authorList>
            <person name="Nowell W R."/>
        </authorList>
    </citation>
    <scope>NUCLEOTIDE SEQUENCE</scope>
</reference>
<name>A0A821GIB6_9BILA</name>
<dbReference type="EMBL" id="CAJNXB010005331">
    <property type="protein sequence ID" value="CAF3420071.1"/>
    <property type="molecule type" value="Genomic_DNA"/>
</dbReference>
<dbReference type="PANTHER" id="PTHR46270">
    <property type="entry name" value="ARMADILLO-TYPE FOLD-RELATED"/>
    <property type="match status" value="1"/>
</dbReference>
<accession>A0A821GIB6</accession>
<dbReference type="OrthoDB" id="9978456at2759"/>
<dbReference type="Proteomes" id="UP000663825">
    <property type="component" value="Unassembled WGS sequence"/>
</dbReference>
<dbReference type="Proteomes" id="UP000663848">
    <property type="component" value="Unassembled WGS sequence"/>
</dbReference>
<evidence type="ECO:0000313" key="4">
    <source>
        <dbReference type="EMBL" id="CAF3381636.1"/>
    </source>
</evidence>
<evidence type="ECO:0000259" key="2">
    <source>
        <dbReference type="Pfam" id="PF13676"/>
    </source>
</evidence>
<dbReference type="EMBL" id="CAJOBQ010001551">
    <property type="protein sequence ID" value="CAF4496711.1"/>
    <property type="molecule type" value="Genomic_DNA"/>
</dbReference>
<dbReference type="PANTHER" id="PTHR46270:SF2">
    <property type="entry name" value="TIR DOMAIN-CONTAINING PROTEIN"/>
    <property type="match status" value="1"/>
</dbReference>
<dbReference type="Proteomes" id="UP000663851">
    <property type="component" value="Unassembled WGS sequence"/>
</dbReference>
<evidence type="ECO:0000313" key="8">
    <source>
        <dbReference type="EMBL" id="CAF4496711.1"/>
    </source>
</evidence>
<dbReference type="EMBL" id="CAJOBO010001431">
    <property type="protein sequence ID" value="CAF4377521.1"/>
    <property type="molecule type" value="Genomic_DNA"/>
</dbReference>
<evidence type="ECO:0000313" key="3">
    <source>
        <dbReference type="EMBL" id="CAF3356315.1"/>
    </source>
</evidence>
<comment type="caution">
    <text evidence="9">The sequence shown here is derived from an EMBL/GenBank/DDBJ whole genome shotgun (WGS) entry which is preliminary data.</text>
</comment>
<feature type="region of interest" description="Disordered" evidence="1">
    <location>
        <begin position="112"/>
        <end position="140"/>
    </location>
</feature>
<gene>
    <name evidence="6" type="ORF">FME351_LOCUS21531</name>
    <name evidence="3" type="ORF">GRG538_LOCUS6000</name>
    <name evidence="7" type="ORF">HFQ381_LOCUS18494</name>
    <name evidence="4" type="ORF">LUA448_LOCUS15828</name>
    <name evidence="9" type="ORF">QYT958_LOCUS16025</name>
    <name evidence="5" type="ORF">TIS948_LOCUS29387</name>
    <name evidence="8" type="ORF">TSG867_LOCUS20753</name>
</gene>
<dbReference type="EMBL" id="CAJNYD010001916">
    <property type="protein sequence ID" value="CAF3381636.1"/>
    <property type="molecule type" value="Genomic_DNA"/>
</dbReference>
<evidence type="ECO:0000313" key="5">
    <source>
        <dbReference type="EMBL" id="CAF3420071.1"/>
    </source>
</evidence>
<evidence type="ECO:0000313" key="6">
    <source>
        <dbReference type="EMBL" id="CAF3592558.1"/>
    </source>
</evidence>
<evidence type="ECO:0000313" key="9">
    <source>
        <dbReference type="EMBL" id="CAF4670474.1"/>
    </source>
</evidence>
<dbReference type="Proteomes" id="UP000663833">
    <property type="component" value="Unassembled WGS sequence"/>
</dbReference>
<dbReference type="InterPro" id="IPR035897">
    <property type="entry name" value="Toll_tir_struct_dom_sf"/>
</dbReference>
<dbReference type="Pfam" id="PF13676">
    <property type="entry name" value="TIR_2"/>
    <property type="match status" value="1"/>
</dbReference>
<dbReference type="Proteomes" id="UP000663862">
    <property type="component" value="Unassembled WGS sequence"/>
</dbReference>
<dbReference type="Gene3D" id="3.40.50.10140">
    <property type="entry name" value="Toll/interleukin-1 receptor homology (TIR) domain"/>
    <property type="match status" value="1"/>
</dbReference>
<feature type="compositionally biased region" description="Low complexity" evidence="1">
    <location>
        <begin position="117"/>
        <end position="137"/>
    </location>
</feature>
<organism evidence="9 10">
    <name type="scientific">Rotaria socialis</name>
    <dbReference type="NCBI Taxonomy" id="392032"/>
    <lineage>
        <taxon>Eukaryota</taxon>
        <taxon>Metazoa</taxon>
        <taxon>Spiralia</taxon>
        <taxon>Gnathifera</taxon>
        <taxon>Rotifera</taxon>
        <taxon>Eurotatoria</taxon>
        <taxon>Bdelloidea</taxon>
        <taxon>Philodinida</taxon>
        <taxon>Philodinidae</taxon>
        <taxon>Rotaria</taxon>
    </lineage>
</organism>